<dbReference type="Gene3D" id="3.30.450.290">
    <property type="match status" value="1"/>
</dbReference>
<dbReference type="GO" id="GO:0005524">
    <property type="term" value="F:ATP binding"/>
    <property type="evidence" value="ECO:0007669"/>
    <property type="project" value="UniProtKB-KW"/>
</dbReference>
<dbReference type="Pfam" id="PF11845">
    <property type="entry name" value="Tll0287-like"/>
    <property type="match status" value="1"/>
</dbReference>
<evidence type="ECO:0000256" key="5">
    <source>
        <dbReference type="PROSITE-ProRule" id="PRU00433"/>
    </source>
</evidence>
<evidence type="ECO:0000256" key="6">
    <source>
        <dbReference type="SAM" id="Phobius"/>
    </source>
</evidence>
<dbReference type="InterPro" id="IPR036890">
    <property type="entry name" value="HATPase_C_sf"/>
</dbReference>
<evidence type="ECO:0000259" key="8">
    <source>
        <dbReference type="PROSITE" id="PS51007"/>
    </source>
</evidence>
<feature type="domain" description="Histidine kinase" evidence="7">
    <location>
        <begin position="275"/>
        <end position="507"/>
    </location>
</feature>
<keyword evidence="9" id="KW-0067">ATP-binding</keyword>
<feature type="domain" description="Cytochrome c" evidence="8">
    <location>
        <begin position="165"/>
        <end position="277"/>
    </location>
</feature>
<evidence type="ECO:0000313" key="10">
    <source>
        <dbReference type="Proteomes" id="UP001549691"/>
    </source>
</evidence>
<dbReference type="PROSITE" id="PS50109">
    <property type="entry name" value="HIS_KIN"/>
    <property type="match status" value="1"/>
</dbReference>
<keyword evidence="3 5" id="KW-0479">Metal-binding</keyword>
<dbReference type="InterPro" id="IPR005467">
    <property type="entry name" value="His_kinase_dom"/>
</dbReference>
<gene>
    <name evidence="9" type="ORF">ABXR19_02570</name>
</gene>
<comment type="catalytic activity">
    <reaction evidence="1">
        <text>ATP + protein L-histidine = ADP + protein N-phospho-L-histidine.</text>
        <dbReference type="EC" id="2.7.13.3"/>
    </reaction>
</comment>
<evidence type="ECO:0000313" key="9">
    <source>
        <dbReference type="EMBL" id="MET7013057.1"/>
    </source>
</evidence>
<evidence type="ECO:0000256" key="2">
    <source>
        <dbReference type="ARBA" id="ARBA00012438"/>
    </source>
</evidence>
<accession>A0ABV2TGJ4</accession>
<keyword evidence="4 5" id="KW-0408">Iron</keyword>
<dbReference type="SMART" id="SM00387">
    <property type="entry name" value="HATPase_c"/>
    <property type="match status" value="1"/>
</dbReference>
<dbReference type="RefSeq" id="WP_354599519.1">
    <property type="nucleotide sequence ID" value="NZ_JBEWZI010000002.1"/>
</dbReference>
<comment type="caution">
    <text evidence="9">The sequence shown here is derived from an EMBL/GenBank/DDBJ whole genome shotgun (WGS) entry which is preliminary data.</text>
</comment>
<protein>
    <recommendedName>
        <fullName evidence="2">histidine kinase</fullName>
        <ecNumber evidence="2">2.7.13.3</ecNumber>
    </recommendedName>
</protein>
<dbReference type="PRINTS" id="PR00344">
    <property type="entry name" value="BCTRLSENSOR"/>
</dbReference>
<dbReference type="EC" id="2.7.13.3" evidence="2"/>
<keyword evidence="6" id="KW-0812">Transmembrane</keyword>
<dbReference type="PANTHER" id="PTHR43065">
    <property type="entry name" value="SENSOR HISTIDINE KINASE"/>
    <property type="match status" value="1"/>
</dbReference>
<dbReference type="InterPro" id="IPR003594">
    <property type="entry name" value="HATPase_dom"/>
</dbReference>
<evidence type="ECO:0000256" key="3">
    <source>
        <dbReference type="ARBA" id="ARBA00022723"/>
    </source>
</evidence>
<dbReference type="InterPro" id="IPR021796">
    <property type="entry name" value="Tll0287-like_dom"/>
</dbReference>
<sequence length="513" mass="56225">MPTPAQPQHQATLRQPVSFGTWLLLMGVWVLLIAGSMIFSVSQIHARTTELMREGARNVFHTIVAARQWNADSQGVYVITDKATSANLHLKTPDRDIVTTDGRQLTRINPAYMTRLIAQAIARNSNLQVRIPSLKPINPLNAPDDWEAHALLSFEQGGSEISALTTRADGNQEFRYIAPLKVVASCQNCHSEQSYKIGDVRGGISISQAYAPAAAAARQEIIQTALRHLLVFALLAGLSYALLKQLRRRWAETEQSLNAKVQTEKMASLGRLVTGLAHELDIPISVAVNAVSQGKLCSETLCRQLEQDEIPSDALRQGLSSLQHNANQALRCLHRAESLLQGFKHSSLGINQEESRRFDLAELITDTLQPLHDIYQHCAEIEVICPPGTEMSGEPGLLEQIFTNLLRNSVQHGFKDGARQGSIRIEVAALEDNTLRISYADDGAGMSAETLTHVFEPFFSTCPDSNGRGLGLYICYSLVTTRLGGSVRCDSLPGGGTHFLITLPVSLNNPKNQ</sequence>
<dbReference type="SUPFAM" id="SSF55874">
    <property type="entry name" value="ATPase domain of HSP90 chaperone/DNA topoisomerase II/histidine kinase"/>
    <property type="match status" value="1"/>
</dbReference>
<keyword evidence="6" id="KW-0472">Membrane</keyword>
<dbReference type="Proteomes" id="UP001549691">
    <property type="component" value="Unassembled WGS sequence"/>
</dbReference>
<keyword evidence="10" id="KW-1185">Reference proteome</keyword>
<dbReference type="EMBL" id="JBEWZI010000002">
    <property type="protein sequence ID" value="MET7013057.1"/>
    <property type="molecule type" value="Genomic_DNA"/>
</dbReference>
<keyword evidence="9" id="KW-0547">Nucleotide-binding</keyword>
<dbReference type="Gene3D" id="3.30.565.10">
    <property type="entry name" value="Histidine kinase-like ATPase, C-terminal domain"/>
    <property type="match status" value="1"/>
</dbReference>
<organism evidence="9 10">
    <name type="scientific">Uliginosibacterium flavum</name>
    <dbReference type="NCBI Taxonomy" id="1396831"/>
    <lineage>
        <taxon>Bacteria</taxon>
        <taxon>Pseudomonadati</taxon>
        <taxon>Pseudomonadota</taxon>
        <taxon>Betaproteobacteria</taxon>
        <taxon>Rhodocyclales</taxon>
        <taxon>Zoogloeaceae</taxon>
        <taxon>Uliginosibacterium</taxon>
    </lineage>
</organism>
<dbReference type="PROSITE" id="PS51007">
    <property type="entry name" value="CYTC"/>
    <property type="match status" value="1"/>
</dbReference>
<evidence type="ECO:0000256" key="1">
    <source>
        <dbReference type="ARBA" id="ARBA00000085"/>
    </source>
</evidence>
<feature type="transmembrane region" description="Helical" evidence="6">
    <location>
        <begin position="225"/>
        <end position="243"/>
    </location>
</feature>
<reference evidence="9 10" key="1">
    <citation type="submission" date="2024-07" db="EMBL/GenBank/DDBJ databases">
        <title>Uliginosibacterium flavum JJ3220;KACC:17644.</title>
        <authorList>
            <person name="Kim M.K."/>
        </authorList>
    </citation>
    <scope>NUCLEOTIDE SEQUENCE [LARGE SCALE GENOMIC DNA]</scope>
    <source>
        <strain evidence="9 10">KACC:17644</strain>
    </source>
</reference>
<evidence type="ECO:0000256" key="4">
    <source>
        <dbReference type="ARBA" id="ARBA00023004"/>
    </source>
</evidence>
<dbReference type="InterPro" id="IPR009056">
    <property type="entry name" value="Cyt_c-like_dom"/>
</dbReference>
<evidence type="ECO:0000259" key="7">
    <source>
        <dbReference type="PROSITE" id="PS50109"/>
    </source>
</evidence>
<proteinExistence type="predicted"/>
<keyword evidence="5" id="KW-0349">Heme</keyword>
<dbReference type="InterPro" id="IPR004358">
    <property type="entry name" value="Sig_transdc_His_kin-like_C"/>
</dbReference>
<dbReference type="PANTHER" id="PTHR43065:SF47">
    <property type="match status" value="1"/>
</dbReference>
<name>A0ABV2TGJ4_9RHOO</name>
<keyword evidence="6" id="KW-1133">Transmembrane helix</keyword>
<dbReference type="Pfam" id="PF02518">
    <property type="entry name" value="HATPase_c"/>
    <property type="match status" value="1"/>
</dbReference>
<dbReference type="Gene3D" id="1.10.287.130">
    <property type="match status" value="1"/>
</dbReference>
<feature type="transmembrane region" description="Helical" evidence="6">
    <location>
        <begin position="21"/>
        <end position="41"/>
    </location>
</feature>